<name>A0AA39XZD8_9PEZI</name>
<organism evidence="3 4">
    <name type="scientific">Cercophora newfieldiana</name>
    <dbReference type="NCBI Taxonomy" id="92897"/>
    <lineage>
        <taxon>Eukaryota</taxon>
        <taxon>Fungi</taxon>
        <taxon>Dikarya</taxon>
        <taxon>Ascomycota</taxon>
        <taxon>Pezizomycotina</taxon>
        <taxon>Sordariomycetes</taxon>
        <taxon>Sordariomycetidae</taxon>
        <taxon>Sordariales</taxon>
        <taxon>Lasiosphaeriaceae</taxon>
        <taxon>Cercophora</taxon>
    </lineage>
</organism>
<dbReference type="CDD" id="cd00067">
    <property type="entry name" value="GAL4"/>
    <property type="match status" value="1"/>
</dbReference>
<evidence type="ECO:0000259" key="2">
    <source>
        <dbReference type="PROSITE" id="PS50048"/>
    </source>
</evidence>
<comment type="caution">
    <text evidence="3">The sequence shown here is derived from an EMBL/GenBank/DDBJ whole genome shotgun (WGS) entry which is preliminary data.</text>
</comment>
<dbReference type="InterPro" id="IPR001138">
    <property type="entry name" value="Zn2Cys6_DnaBD"/>
</dbReference>
<feature type="domain" description="Zn(2)-C6 fungal-type" evidence="2">
    <location>
        <begin position="39"/>
        <end position="78"/>
    </location>
</feature>
<gene>
    <name evidence="3" type="ORF">B0T16DRAFT_334307</name>
</gene>
<sequence length="468" mass="54675">MTFVSVNPLEPTTHVRQKRGAFKNHELREETHKTRDLKACIRCRMQKIRCSSSPNNPMGSCLTCQNLMVNRKIHNLPCLRYRLTSCTEFRVGKPDGMQYSARWPVMKIQDISDWASPEIRTITVEAEVSPVPFELNVRKFVPIPQDSLRRSWMDGKIKRFKETTPYAIADMGAAMVSMHSYITKNVFKCMDYFLRNSDELIKVTFKFARTYMETRKDSEDEVRLLKNYMVLWAAVRRTATLDYIVGQDKLGMDPVENDKSSPLLGKVPLPPVMIQQLEIILTVGFLKPLQKLVLDDLQRLILANNPKTWMTIYLIAFMSLHSCSTLLAENYRNARRQGYKRRFSFPQFVQERHNSANVFLAHYHYRTEQCNPFKLNQSDWKNRHTTPFADMATKDVIFLQKTRALLAEKDRAEEIRYVHEANLYENELFFVSQMFEENWQPRDIEIDTGSETIYGGPVKVYYGVPTKS</sequence>
<evidence type="ECO:0000313" key="3">
    <source>
        <dbReference type="EMBL" id="KAK0642132.1"/>
    </source>
</evidence>
<dbReference type="EMBL" id="JAULSV010000006">
    <property type="protein sequence ID" value="KAK0642132.1"/>
    <property type="molecule type" value="Genomic_DNA"/>
</dbReference>
<dbReference type="Proteomes" id="UP001174936">
    <property type="component" value="Unassembled WGS sequence"/>
</dbReference>
<reference evidence="3" key="1">
    <citation type="submission" date="2023-06" db="EMBL/GenBank/DDBJ databases">
        <title>Genome-scale phylogeny and comparative genomics of the fungal order Sordariales.</title>
        <authorList>
            <consortium name="Lawrence Berkeley National Laboratory"/>
            <person name="Hensen N."/>
            <person name="Bonometti L."/>
            <person name="Westerberg I."/>
            <person name="Brannstrom I.O."/>
            <person name="Guillou S."/>
            <person name="Cros-Aarteil S."/>
            <person name="Calhoun S."/>
            <person name="Haridas S."/>
            <person name="Kuo A."/>
            <person name="Mondo S."/>
            <person name="Pangilinan J."/>
            <person name="Riley R."/>
            <person name="Labutti K."/>
            <person name="Andreopoulos B."/>
            <person name="Lipzen A."/>
            <person name="Chen C."/>
            <person name="Yanf M."/>
            <person name="Daum C."/>
            <person name="Ng V."/>
            <person name="Clum A."/>
            <person name="Steindorff A."/>
            <person name="Ohm R."/>
            <person name="Martin F."/>
            <person name="Silar P."/>
            <person name="Natvig D."/>
            <person name="Lalanne C."/>
            <person name="Gautier V."/>
            <person name="Ament-Velasquez S.L."/>
            <person name="Kruys A."/>
            <person name="Hutchinson M.I."/>
            <person name="Powell A.J."/>
            <person name="Barry K."/>
            <person name="Miller A.N."/>
            <person name="Grigoriev I.V."/>
            <person name="Debuchy R."/>
            <person name="Gladieux P."/>
            <person name="Thoren M.H."/>
            <person name="Johannesson H."/>
        </authorList>
    </citation>
    <scope>NUCLEOTIDE SEQUENCE</scope>
    <source>
        <strain evidence="3">SMH2532-1</strain>
    </source>
</reference>
<evidence type="ECO:0000256" key="1">
    <source>
        <dbReference type="ARBA" id="ARBA00023242"/>
    </source>
</evidence>
<keyword evidence="1" id="KW-0539">Nucleus</keyword>
<dbReference type="PANTHER" id="PTHR35392">
    <property type="entry name" value="ZN(II)2CYS6 TRANSCRIPTION FACTOR (EUROFUNG)-RELATED-RELATED"/>
    <property type="match status" value="1"/>
</dbReference>
<evidence type="ECO:0000313" key="4">
    <source>
        <dbReference type="Proteomes" id="UP001174936"/>
    </source>
</evidence>
<protein>
    <recommendedName>
        <fullName evidence="2">Zn(2)-C6 fungal-type domain-containing protein</fullName>
    </recommendedName>
</protein>
<dbReference type="AlphaFoldDB" id="A0AA39XZD8"/>
<dbReference type="GO" id="GO:0000981">
    <property type="term" value="F:DNA-binding transcription factor activity, RNA polymerase II-specific"/>
    <property type="evidence" value="ECO:0007669"/>
    <property type="project" value="InterPro"/>
</dbReference>
<keyword evidence="4" id="KW-1185">Reference proteome</keyword>
<dbReference type="InterPro" id="IPR052973">
    <property type="entry name" value="Fungal_sec-metab_reg_TF"/>
</dbReference>
<accession>A0AA39XZD8</accession>
<proteinExistence type="predicted"/>
<dbReference type="PROSITE" id="PS50048">
    <property type="entry name" value="ZN2_CY6_FUNGAL_2"/>
    <property type="match status" value="1"/>
</dbReference>
<dbReference type="GO" id="GO:0008270">
    <property type="term" value="F:zinc ion binding"/>
    <property type="evidence" value="ECO:0007669"/>
    <property type="project" value="InterPro"/>
</dbReference>
<dbReference type="PANTHER" id="PTHR35392:SF3">
    <property type="entry name" value="ZN(2)-C6 FUNGAL-TYPE DOMAIN-CONTAINING PROTEIN"/>
    <property type="match status" value="1"/>
</dbReference>